<evidence type="ECO:0000256" key="1">
    <source>
        <dbReference type="ARBA" id="ARBA00007118"/>
    </source>
</evidence>
<dbReference type="Pfam" id="PF00881">
    <property type="entry name" value="Nitroreductase"/>
    <property type="match status" value="1"/>
</dbReference>
<feature type="domain" description="Nitroreductase" evidence="3">
    <location>
        <begin position="4"/>
        <end position="182"/>
    </location>
</feature>
<protein>
    <submittedName>
        <fullName evidence="4">Nitroreductase family protein</fullName>
    </submittedName>
</protein>
<dbReference type="RefSeq" id="WP_282838478.1">
    <property type="nucleotide sequence ID" value="NZ_JASCXW010000001.1"/>
</dbReference>
<evidence type="ECO:0000313" key="4">
    <source>
        <dbReference type="EMBL" id="MDI6452078.1"/>
    </source>
</evidence>
<comment type="caution">
    <text evidence="4">The sequence shown here is derived from an EMBL/GenBank/DDBJ whole genome shotgun (WGS) entry which is preliminary data.</text>
</comment>
<evidence type="ECO:0000313" key="5">
    <source>
        <dbReference type="Proteomes" id="UP001431532"/>
    </source>
</evidence>
<comment type="similarity">
    <text evidence="1">Belongs to the nitroreductase family.</text>
</comment>
<proteinExistence type="inferred from homology"/>
<name>A0AAW6U273_9MOLU</name>
<dbReference type="GO" id="GO:0016491">
    <property type="term" value="F:oxidoreductase activity"/>
    <property type="evidence" value="ECO:0007669"/>
    <property type="project" value="UniProtKB-KW"/>
</dbReference>
<gene>
    <name evidence="4" type="ORF">QJ521_00750</name>
</gene>
<evidence type="ECO:0000256" key="2">
    <source>
        <dbReference type="ARBA" id="ARBA00023002"/>
    </source>
</evidence>
<dbReference type="EMBL" id="JASCXW010000001">
    <property type="protein sequence ID" value="MDI6452078.1"/>
    <property type="molecule type" value="Genomic_DNA"/>
</dbReference>
<accession>A0AAW6U273</accession>
<organism evidence="4 5">
    <name type="scientific">Peloplasma aerotolerans</name>
    <dbReference type="NCBI Taxonomy" id="3044389"/>
    <lineage>
        <taxon>Bacteria</taxon>
        <taxon>Bacillati</taxon>
        <taxon>Mycoplasmatota</taxon>
        <taxon>Mollicutes</taxon>
        <taxon>Acholeplasmatales</taxon>
        <taxon>Acholeplasmataceae</taxon>
        <taxon>Peloplasma</taxon>
    </lineage>
</organism>
<dbReference type="SUPFAM" id="SSF55469">
    <property type="entry name" value="FMN-dependent nitroreductase-like"/>
    <property type="match status" value="1"/>
</dbReference>
<dbReference type="PANTHER" id="PTHR43673:SF10">
    <property type="entry name" value="NADH DEHYDROGENASE_NAD(P)H NITROREDUCTASE XCC3605-RELATED"/>
    <property type="match status" value="1"/>
</dbReference>
<reference evidence="4" key="1">
    <citation type="submission" date="2023-05" db="EMBL/GenBank/DDBJ databases">
        <title>Mariniplasma microaerophilum sp. nov., a novel anaerobic mollicute isolated from terrestrial mud volcano, Taman Peninsula, Russia.</title>
        <authorList>
            <person name="Khomyakova M.A."/>
            <person name="Merkel A.Y."/>
            <person name="Slobodkin A.I."/>
        </authorList>
    </citation>
    <scope>NUCLEOTIDE SEQUENCE</scope>
    <source>
        <strain evidence="4">M4Ah</strain>
    </source>
</reference>
<keyword evidence="2" id="KW-0560">Oxidoreductase</keyword>
<dbReference type="AlphaFoldDB" id="A0AAW6U273"/>
<dbReference type="Gene3D" id="3.40.109.10">
    <property type="entry name" value="NADH Oxidase"/>
    <property type="match status" value="1"/>
</dbReference>
<dbReference type="PANTHER" id="PTHR43673">
    <property type="entry name" value="NAD(P)H NITROREDUCTASE YDGI-RELATED"/>
    <property type="match status" value="1"/>
</dbReference>
<dbReference type="Proteomes" id="UP001431532">
    <property type="component" value="Unassembled WGS sequence"/>
</dbReference>
<sequence length="202" mass="23042">MSKITERRSIRIYDPRVKISKDEMTEILEKATRAPSSMNMQPWRFIVIESDEAKEKLRPVLYGNVSQLETSAAMIVILNDLKKYEFAEKIYDKAVKAGVMPIEVREKQLRSISNMVNTVSADRLEKTGLIDGGLVAMQLMLIAKEYGYDTCSIGGFRHELLVKSLGLDDQRYKPVMIVSIGKKAEDGYRSVRLDINDITTWM</sequence>
<dbReference type="CDD" id="cd02137">
    <property type="entry name" value="MhqN-like"/>
    <property type="match status" value="1"/>
</dbReference>
<keyword evidence="5" id="KW-1185">Reference proteome</keyword>
<dbReference type="InterPro" id="IPR000415">
    <property type="entry name" value="Nitroreductase-like"/>
</dbReference>
<evidence type="ECO:0000259" key="3">
    <source>
        <dbReference type="Pfam" id="PF00881"/>
    </source>
</evidence>
<dbReference type="InterPro" id="IPR029479">
    <property type="entry name" value="Nitroreductase"/>
</dbReference>